<feature type="region of interest" description="Disordered" evidence="1">
    <location>
        <begin position="398"/>
        <end position="422"/>
    </location>
</feature>
<dbReference type="Proteomes" id="UP001345827">
    <property type="component" value="Unassembled WGS sequence"/>
</dbReference>
<evidence type="ECO:0000313" key="2">
    <source>
        <dbReference type="EMBL" id="KAK5541192.1"/>
    </source>
</evidence>
<sequence length="479" mass="52382">MPPRVRRNNRPVKRNLVRWTDDLDKDVLLCVQYVCVEAGIKIPWARVAEVMGPHFTEGAIVQHLAKLRNLMDYHKIPVPPPLKRGMVTRTPSKVYANANNKRTFEPIPPLYAASPNAATSEYRSVYDRVQTIKPEDTGSPVPKAKARVRNTGRRRTMSEEDDDNEALPEDLYDSGEGTPKKRRRTTKPKRSVANNDNPPSTPPQQAINVKTESSGTIEGSAGPARRTRGIKHNYALMDPMFDDADADADADEDDVAADAEDEGEVSSADDNTEMRDQEVTTSSLAASDVDMMGSGNIRMQPQPYAEAFDQANGSNGIGDTNIGAPAFAWPTAAHMYGSPIGVPNPGILNGNVLHGQHGLAFNDHMGSNPFYGTVQLPFPPAPMSMGPPDLRSYSFDSSYQPSRNNSVATGTTSFTSMSESDRTTGNLRYMPEIAAQDVVNQNDFAFDPQDVDTTMPSGDAIWSDIFNDRDAKDFANSGI</sequence>
<feature type="compositionally biased region" description="Basic residues" evidence="1">
    <location>
        <begin position="144"/>
        <end position="155"/>
    </location>
</feature>
<dbReference type="EMBL" id="JAXLQG010000004">
    <property type="protein sequence ID" value="KAK5541192.1"/>
    <property type="molecule type" value="Genomic_DNA"/>
</dbReference>
<evidence type="ECO:0000256" key="1">
    <source>
        <dbReference type="SAM" id="MobiDB-lite"/>
    </source>
</evidence>
<evidence type="ECO:0000313" key="3">
    <source>
        <dbReference type="Proteomes" id="UP001345827"/>
    </source>
</evidence>
<feature type="compositionally biased region" description="Acidic residues" evidence="1">
    <location>
        <begin position="159"/>
        <end position="173"/>
    </location>
</feature>
<feature type="compositionally biased region" description="Acidic residues" evidence="1">
    <location>
        <begin position="243"/>
        <end position="264"/>
    </location>
</feature>
<keyword evidence="3" id="KW-1185">Reference proteome</keyword>
<gene>
    <name evidence="2" type="ORF">LTR25_002969</name>
</gene>
<protein>
    <submittedName>
        <fullName evidence="2">Uncharacterized protein</fullName>
    </submittedName>
</protein>
<feature type="region of interest" description="Disordered" evidence="1">
    <location>
        <begin position="131"/>
        <end position="228"/>
    </location>
</feature>
<comment type="caution">
    <text evidence="2">The sequence shown here is derived from an EMBL/GenBank/DDBJ whole genome shotgun (WGS) entry which is preliminary data.</text>
</comment>
<feature type="compositionally biased region" description="Basic residues" evidence="1">
    <location>
        <begin position="180"/>
        <end position="190"/>
    </location>
</feature>
<name>A0AAV9QEQ2_9PEZI</name>
<dbReference type="AlphaFoldDB" id="A0AAV9QEQ2"/>
<reference evidence="2 3" key="1">
    <citation type="submission" date="2023-06" db="EMBL/GenBank/DDBJ databases">
        <title>Black Yeasts Isolated from many extreme environments.</title>
        <authorList>
            <person name="Coleine C."/>
            <person name="Stajich J.E."/>
            <person name="Selbmann L."/>
        </authorList>
    </citation>
    <scope>NUCLEOTIDE SEQUENCE [LARGE SCALE GENOMIC DNA]</scope>
    <source>
        <strain evidence="2 3">CCFEE 5887</strain>
    </source>
</reference>
<accession>A0AAV9QEQ2</accession>
<organism evidence="2 3">
    <name type="scientific">Vermiconidia calcicola</name>
    <dbReference type="NCBI Taxonomy" id="1690605"/>
    <lineage>
        <taxon>Eukaryota</taxon>
        <taxon>Fungi</taxon>
        <taxon>Dikarya</taxon>
        <taxon>Ascomycota</taxon>
        <taxon>Pezizomycotina</taxon>
        <taxon>Dothideomycetes</taxon>
        <taxon>Dothideomycetidae</taxon>
        <taxon>Mycosphaerellales</taxon>
        <taxon>Extremaceae</taxon>
        <taxon>Vermiconidia</taxon>
    </lineage>
</organism>
<feature type="compositionally biased region" description="Polar residues" evidence="1">
    <location>
        <begin position="192"/>
        <end position="217"/>
    </location>
</feature>
<feature type="region of interest" description="Disordered" evidence="1">
    <location>
        <begin position="243"/>
        <end position="282"/>
    </location>
</feature>
<proteinExistence type="predicted"/>